<dbReference type="GO" id="GO:0016887">
    <property type="term" value="F:ATP hydrolysis activity"/>
    <property type="evidence" value="ECO:0007669"/>
    <property type="project" value="RHEA"/>
</dbReference>
<accession>A0A426RZ27</accession>
<dbReference type="GO" id="GO:0043139">
    <property type="term" value="F:5'-3' DNA helicase activity"/>
    <property type="evidence" value="ECO:0007669"/>
    <property type="project" value="UniProtKB-EC"/>
</dbReference>
<dbReference type="GO" id="GO:0005524">
    <property type="term" value="F:ATP binding"/>
    <property type="evidence" value="ECO:0007669"/>
    <property type="project" value="UniProtKB-UniRule"/>
</dbReference>
<comment type="caution">
    <text evidence="15">The sequence shown here is derived from an EMBL/GenBank/DDBJ whole genome shotgun (WGS) entry which is preliminary data.</text>
</comment>
<dbReference type="CDD" id="cd00984">
    <property type="entry name" value="DnaB_C"/>
    <property type="match status" value="1"/>
</dbReference>
<dbReference type="InterPro" id="IPR016136">
    <property type="entry name" value="DNA_helicase_N/primase_C"/>
</dbReference>
<dbReference type="Pfam" id="PF00772">
    <property type="entry name" value="DnaB"/>
    <property type="match status" value="1"/>
</dbReference>
<dbReference type="EC" id="5.6.2.3" evidence="11 12"/>
<evidence type="ECO:0000313" key="16">
    <source>
        <dbReference type="Proteomes" id="UP000276379"/>
    </source>
</evidence>
<dbReference type="Gene3D" id="3.40.50.300">
    <property type="entry name" value="P-loop containing nucleotide triphosphate hydrolases"/>
    <property type="match status" value="1"/>
</dbReference>
<dbReference type="PANTHER" id="PTHR30153">
    <property type="entry name" value="REPLICATIVE DNA HELICASE DNAB"/>
    <property type="match status" value="1"/>
</dbReference>
<evidence type="ECO:0000256" key="5">
    <source>
        <dbReference type="ARBA" id="ARBA00022801"/>
    </source>
</evidence>
<keyword evidence="8 12" id="KW-0238">DNA-binding</keyword>
<organism evidence="15 16">
    <name type="scientific">Streptomyces griseofuscus</name>
    <dbReference type="NCBI Taxonomy" id="146922"/>
    <lineage>
        <taxon>Bacteria</taxon>
        <taxon>Bacillati</taxon>
        <taxon>Actinomycetota</taxon>
        <taxon>Actinomycetes</taxon>
        <taxon>Kitasatosporales</taxon>
        <taxon>Streptomycetaceae</taxon>
        <taxon>Streptomyces</taxon>
    </lineage>
</organism>
<comment type="similarity">
    <text evidence="1 12">Belongs to the helicase family. DnaB subfamily.</text>
</comment>
<feature type="compositionally biased region" description="Basic residues" evidence="13">
    <location>
        <begin position="50"/>
        <end position="74"/>
    </location>
</feature>
<protein>
    <recommendedName>
        <fullName evidence="11 12">Replicative DNA helicase</fullName>
        <ecNumber evidence="11 12">5.6.2.3</ecNumber>
    </recommendedName>
</protein>
<gene>
    <name evidence="15" type="primary">dnaB</name>
    <name evidence="15" type="ORF">CQW44_30425</name>
</gene>
<reference evidence="15 16" key="1">
    <citation type="submission" date="2017-10" db="EMBL/GenBank/DDBJ databases">
        <title>Draft genome of actinobacteria isolated from guarana (Paullinia cupana (Mart.) Ducke.</title>
        <authorList>
            <person name="Siqueira K.A."/>
            <person name="Liotti R.G."/>
            <person name="Mendes T.A."/>
            <person name="Soares M.A."/>
        </authorList>
    </citation>
    <scope>NUCLEOTIDE SEQUENCE [LARGE SCALE GENOMIC DNA]</scope>
    <source>
        <strain evidence="15 16">199</strain>
    </source>
</reference>
<evidence type="ECO:0000256" key="4">
    <source>
        <dbReference type="ARBA" id="ARBA00022741"/>
    </source>
</evidence>
<keyword evidence="6 12" id="KW-0347">Helicase</keyword>
<feature type="compositionally biased region" description="Basic and acidic residues" evidence="13">
    <location>
        <begin position="75"/>
        <end position="93"/>
    </location>
</feature>
<dbReference type="EMBL" id="PDES01000015">
    <property type="protein sequence ID" value="RRQ81519.1"/>
    <property type="molecule type" value="Genomic_DNA"/>
</dbReference>
<dbReference type="Proteomes" id="UP000276379">
    <property type="component" value="Unassembled WGS sequence"/>
</dbReference>
<dbReference type="GO" id="GO:0003677">
    <property type="term" value="F:DNA binding"/>
    <property type="evidence" value="ECO:0007669"/>
    <property type="project" value="UniProtKB-UniRule"/>
</dbReference>
<keyword evidence="4 12" id="KW-0547">Nucleotide-binding</keyword>
<dbReference type="Gene3D" id="1.10.860.10">
    <property type="entry name" value="DNAb Helicase, Chain A"/>
    <property type="match status" value="1"/>
</dbReference>
<dbReference type="NCBIfam" id="TIGR00665">
    <property type="entry name" value="DnaB"/>
    <property type="match status" value="1"/>
</dbReference>
<dbReference type="PROSITE" id="PS51199">
    <property type="entry name" value="SF4_HELICASE"/>
    <property type="match status" value="1"/>
</dbReference>
<name>A0A426RZ27_9ACTN</name>
<evidence type="ECO:0000256" key="9">
    <source>
        <dbReference type="ARBA" id="ARBA00023235"/>
    </source>
</evidence>
<evidence type="ECO:0000256" key="10">
    <source>
        <dbReference type="ARBA" id="ARBA00048954"/>
    </source>
</evidence>
<evidence type="ECO:0000313" key="15">
    <source>
        <dbReference type="EMBL" id="RRQ81519.1"/>
    </source>
</evidence>
<feature type="region of interest" description="Disordered" evidence="13">
    <location>
        <begin position="1"/>
        <end position="101"/>
    </location>
</feature>
<dbReference type="Pfam" id="PF03796">
    <property type="entry name" value="DnaB_C"/>
    <property type="match status" value="1"/>
</dbReference>
<dbReference type="GO" id="GO:0005829">
    <property type="term" value="C:cytosol"/>
    <property type="evidence" value="ECO:0007669"/>
    <property type="project" value="TreeGrafter"/>
</dbReference>
<comment type="catalytic activity">
    <reaction evidence="10 12">
        <text>ATP + H2O = ADP + phosphate + H(+)</text>
        <dbReference type="Rhea" id="RHEA:13065"/>
        <dbReference type="ChEBI" id="CHEBI:15377"/>
        <dbReference type="ChEBI" id="CHEBI:15378"/>
        <dbReference type="ChEBI" id="CHEBI:30616"/>
        <dbReference type="ChEBI" id="CHEBI:43474"/>
        <dbReference type="ChEBI" id="CHEBI:456216"/>
        <dbReference type="EC" id="5.6.2.3"/>
    </reaction>
</comment>
<evidence type="ECO:0000256" key="12">
    <source>
        <dbReference type="RuleBase" id="RU362085"/>
    </source>
</evidence>
<proteinExistence type="inferred from homology"/>
<dbReference type="PANTHER" id="PTHR30153:SF2">
    <property type="entry name" value="REPLICATIVE DNA HELICASE"/>
    <property type="match status" value="1"/>
</dbReference>
<evidence type="ECO:0000256" key="2">
    <source>
        <dbReference type="ARBA" id="ARBA00022515"/>
    </source>
</evidence>
<dbReference type="FunFam" id="3.40.50.300:FF:000351">
    <property type="entry name" value="Replicative DNA helicase"/>
    <property type="match status" value="1"/>
</dbReference>
<evidence type="ECO:0000256" key="11">
    <source>
        <dbReference type="NCBIfam" id="TIGR00665"/>
    </source>
</evidence>
<keyword evidence="16" id="KW-1185">Reference proteome</keyword>
<evidence type="ECO:0000256" key="6">
    <source>
        <dbReference type="ARBA" id="ARBA00022806"/>
    </source>
</evidence>
<evidence type="ECO:0000256" key="13">
    <source>
        <dbReference type="SAM" id="MobiDB-lite"/>
    </source>
</evidence>
<evidence type="ECO:0000256" key="7">
    <source>
        <dbReference type="ARBA" id="ARBA00022840"/>
    </source>
</evidence>
<evidence type="ECO:0000256" key="3">
    <source>
        <dbReference type="ARBA" id="ARBA00022705"/>
    </source>
</evidence>
<dbReference type="AlphaFoldDB" id="A0A426RZ27"/>
<feature type="compositionally biased region" description="Basic residues" evidence="13">
    <location>
        <begin position="1"/>
        <end position="17"/>
    </location>
</feature>
<comment type="function">
    <text evidence="12">The main replicative DNA helicase, it participates in initiation and elongation during chromosome replication. Travels ahead of the DNA replisome, separating dsDNA into templates for DNA synthesis. A processive ATP-dependent 5'-3' DNA helicase it has DNA-dependent ATPase activity.</text>
</comment>
<keyword evidence="7 12" id="KW-0067">ATP-binding</keyword>
<dbReference type="SUPFAM" id="SSF52540">
    <property type="entry name" value="P-loop containing nucleoside triphosphate hydrolases"/>
    <property type="match status" value="1"/>
</dbReference>
<dbReference type="GO" id="GO:0006269">
    <property type="term" value="P:DNA replication, synthesis of primer"/>
    <property type="evidence" value="ECO:0007669"/>
    <property type="project" value="UniProtKB-UniRule"/>
</dbReference>
<dbReference type="InterPro" id="IPR036185">
    <property type="entry name" value="DNA_heli_DnaB-like_N_sf"/>
</dbReference>
<dbReference type="SUPFAM" id="SSF48024">
    <property type="entry name" value="N-terminal domain of DnaB helicase"/>
    <property type="match status" value="1"/>
</dbReference>
<sequence>MARGTPVRHRRPRRPRRQRLDRGRHQRTHRQPLAEAAADAHRDEPDHRRDPRRPRRPGRLPYRRRRDGRALHRQRPQEEQQVSHDDYEPEPQRESAAPQDVPAEMSVLGSMLLSRDAIADVTEIIKNPADFYRPAHQTIYRAIVTRYNDGAPVDPIVLNDDLTKSGDVSRIGGVSYLHTLVQQVPTAANGEYYAQIVHDKAVLRNLQSACHRTLHEISDGACDTGEMLDDLRAAVDDIVDDAGDGNEDTLIGADGEDFLEHLENLQKNGPARGVQSGFTDLDSLTSGFQPGQFIVIAARPAVGKSTLGTDIARQAAIVDGLPTVFFSLEMSRTELKMKIASAQARVPLHHLQFQGGMTDDDWARLAKVWPAIDNAPLDIVDDAGLTLTKIRSHCRRIQRKRDLRLVVVDYLQLMEGELSGRNENRQQEVAKISRSLKKLAAELQVPVIAMSQLNRGAEQRQDKKPLLSDLRESGAIEQDANMVILLHREDAYDRESPRAGEADFIVAKNRGGPTATITTAFQGHYSRFVDMAQT</sequence>
<feature type="compositionally biased region" description="Basic and acidic residues" evidence="13">
    <location>
        <begin position="38"/>
        <end position="49"/>
    </location>
</feature>
<dbReference type="InterPro" id="IPR007692">
    <property type="entry name" value="DNA_helicase_DnaB"/>
</dbReference>
<keyword evidence="9" id="KW-0413">Isomerase</keyword>
<evidence type="ECO:0000256" key="1">
    <source>
        <dbReference type="ARBA" id="ARBA00008428"/>
    </source>
</evidence>
<dbReference type="InterPro" id="IPR007694">
    <property type="entry name" value="DNA_helicase_DnaB-like_C"/>
</dbReference>
<keyword evidence="2 12" id="KW-0639">Primosome</keyword>
<feature type="domain" description="SF4 helicase" evidence="14">
    <location>
        <begin position="267"/>
        <end position="534"/>
    </location>
</feature>
<evidence type="ECO:0000256" key="8">
    <source>
        <dbReference type="ARBA" id="ARBA00023125"/>
    </source>
</evidence>
<dbReference type="GO" id="GO:1990077">
    <property type="term" value="C:primosome complex"/>
    <property type="evidence" value="ECO:0007669"/>
    <property type="project" value="UniProtKB-UniRule"/>
</dbReference>
<keyword evidence="5 12" id="KW-0378">Hydrolase</keyword>
<evidence type="ECO:0000259" key="14">
    <source>
        <dbReference type="PROSITE" id="PS51199"/>
    </source>
</evidence>
<dbReference type="InterPro" id="IPR027417">
    <property type="entry name" value="P-loop_NTPase"/>
</dbReference>
<keyword evidence="3 12" id="KW-0235">DNA replication</keyword>
<dbReference type="InterPro" id="IPR007693">
    <property type="entry name" value="DNA_helicase_DnaB-like_N"/>
</dbReference>